<dbReference type="SUPFAM" id="SSF46689">
    <property type="entry name" value="Homeodomain-like"/>
    <property type="match status" value="1"/>
</dbReference>
<dbReference type="RefSeq" id="WP_012245754.1">
    <property type="nucleotide sequence ID" value="NC_010168.1"/>
</dbReference>
<sequence>MPIPPGESIDPERARQRIIEVCDSVFASRGIHLAGMNEIAVATKSSKASIYKNFGSKEGLVEAVLDHRSRQPPGATVDQVSRGTSPAGYCANPGDL</sequence>
<dbReference type="HOGENOM" id="CLU_2357708_0_0_11"/>
<dbReference type="AlphaFoldDB" id="A9WR82"/>
<accession>A9WR82</accession>
<dbReference type="InterPro" id="IPR009057">
    <property type="entry name" value="Homeodomain-like_sf"/>
</dbReference>
<evidence type="ECO:0000313" key="5">
    <source>
        <dbReference type="EMBL" id="ABY24091.1"/>
    </source>
</evidence>
<feature type="region of interest" description="Disordered" evidence="3">
    <location>
        <begin position="68"/>
        <end position="96"/>
    </location>
</feature>
<dbReference type="STRING" id="288705.RSal33209_2365"/>
<protein>
    <submittedName>
        <fullName evidence="5">Transcriptional regulator, TetR family</fullName>
    </submittedName>
</protein>
<evidence type="ECO:0000259" key="4">
    <source>
        <dbReference type="PROSITE" id="PS50977"/>
    </source>
</evidence>
<dbReference type="Pfam" id="PF00440">
    <property type="entry name" value="TetR_N"/>
    <property type="match status" value="1"/>
</dbReference>
<dbReference type="GO" id="GO:0003677">
    <property type="term" value="F:DNA binding"/>
    <property type="evidence" value="ECO:0007669"/>
    <property type="project" value="UniProtKB-UniRule"/>
</dbReference>
<organism evidence="5 6">
    <name type="scientific">Renibacterium salmoninarum (strain ATCC 33209 / DSM 20767 / JCM 11484 / NBRC 15589 / NCIMB 2235)</name>
    <dbReference type="NCBI Taxonomy" id="288705"/>
    <lineage>
        <taxon>Bacteria</taxon>
        <taxon>Bacillati</taxon>
        <taxon>Actinomycetota</taxon>
        <taxon>Actinomycetes</taxon>
        <taxon>Micrococcales</taxon>
        <taxon>Micrococcaceae</taxon>
        <taxon>Renibacterium</taxon>
    </lineage>
</organism>
<dbReference type="GO" id="GO:0006355">
    <property type="term" value="P:regulation of DNA-templated transcription"/>
    <property type="evidence" value="ECO:0007669"/>
    <property type="project" value="UniProtKB-ARBA"/>
</dbReference>
<reference evidence="6" key="1">
    <citation type="journal article" date="2008" name="J. Bacteriol.">
        <title>Genome sequence of the fish pathogen Renibacterium salmoninarum suggests reductive evolution away from an environmental Arthrobacter ancestor.</title>
        <authorList>
            <person name="Wiens G.D."/>
            <person name="Rockey D.D."/>
            <person name="Wu Z."/>
            <person name="Chang J."/>
            <person name="Levy R."/>
            <person name="Crane S."/>
            <person name="Chen D.S."/>
            <person name="Capri G.R."/>
            <person name="Burnett J.R."/>
            <person name="Sudheesh P.S."/>
            <person name="Schipma M.J."/>
            <person name="Burd H."/>
            <person name="Bhattacharyya A."/>
            <person name="Rhodes L.D."/>
            <person name="Kaul R."/>
            <person name="Strom M.S."/>
        </authorList>
    </citation>
    <scope>NUCLEOTIDE SEQUENCE [LARGE SCALE GENOMIC DNA]</scope>
    <source>
        <strain evidence="6">ATCC 33209 / DSM 20767 / JCM 11484 / NBRC 15589 / NCIMB 2235</strain>
    </source>
</reference>
<evidence type="ECO:0000256" key="2">
    <source>
        <dbReference type="PROSITE-ProRule" id="PRU00335"/>
    </source>
</evidence>
<evidence type="ECO:0000313" key="6">
    <source>
        <dbReference type="Proteomes" id="UP000002007"/>
    </source>
</evidence>
<proteinExistence type="predicted"/>
<dbReference type="PROSITE" id="PS50977">
    <property type="entry name" value="HTH_TETR_2"/>
    <property type="match status" value="1"/>
</dbReference>
<dbReference type="InterPro" id="IPR050109">
    <property type="entry name" value="HTH-type_TetR-like_transc_reg"/>
</dbReference>
<feature type="DNA-binding region" description="H-T-H motif" evidence="2">
    <location>
        <begin position="35"/>
        <end position="54"/>
    </location>
</feature>
<evidence type="ECO:0000256" key="1">
    <source>
        <dbReference type="ARBA" id="ARBA00023125"/>
    </source>
</evidence>
<keyword evidence="6" id="KW-1185">Reference proteome</keyword>
<dbReference type="Proteomes" id="UP000002007">
    <property type="component" value="Chromosome"/>
</dbReference>
<dbReference type="eggNOG" id="COG1309">
    <property type="taxonomic scope" value="Bacteria"/>
</dbReference>
<dbReference type="Gene3D" id="1.10.357.10">
    <property type="entry name" value="Tetracycline Repressor, domain 2"/>
    <property type="match status" value="1"/>
</dbReference>
<dbReference type="PANTHER" id="PTHR30328">
    <property type="entry name" value="TRANSCRIPTIONAL REPRESSOR"/>
    <property type="match status" value="1"/>
</dbReference>
<keyword evidence="1 2" id="KW-0238">DNA-binding</keyword>
<gene>
    <name evidence="5" type="ordered locus">RSal33209_2365</name>
</gene>
<dbReference type="PANTHER" id="PTHR30328:SF54">
    <property type="entry name" value="HTH-TYPE TRANSCRIPTIONAL REPRESSOR SCO4008"/>
    <property type="match status" value="1"/>
</dbReference>
<dbReference type="InterPro" id="IPR001647">
    <property type="entry name" value="HTH_TetR"/>
</dbReference>
<dbReference type="KEGG" id="rsa:RSal33209_2365"/>
<dbReference type="EMBL" id="CP000910">
    <property type="protein sequence ID" value="ABY24091.1"/>
    <property type="molecule type" value="Genomic_DNA"/>
</dbReference>
<name>A9WR82_RENSM</name>
<dbReference type="PRINTS" id="PR00455">
    <property type="entry name" value="HTHTETR"/>
</dbReference>
<evidence type="ECO:0000256" key="3">
    <source>
        <dbReference type="SAM" id="MobiDB-lite"/>
    </source>
</evidence>
<feature type="domain" description="HTH tetR-type" evidence="4">
    <location>
        <begin position="12"/>
        <end position="72"/>
    </location>
</feature>